<accession>A0A2N3RCG5</accession>
<dbReference type="Pfam" id="PF05154">
    <property type="entry name" value="TM2"/>
    <property type="match status" value="1"/>
</dbReference>
<comment type="caution">
    <text evidence="8">The sequence shown here is derived from an EMBL/GenBank/DDBJ whole genome shotgun (WGS) entry which is preliminary data.</text>
</comment>
<organism evidence="8 9">
    <name type="scientific">Bifidobacterium asteroides</name>
    <dbReference type="NCBI Taxonomy" id="1684"/>
    <lineage>
        <taxon>Bacteria</taxon>
        <taxon>Bacillati</taxon>
        <taxon>Actinomycetota</taxon>
        <taxon>Actinomycetes</taxon>
        <taxon>Bifidobacteriales</taxon>
        <taxon>Bifidobacteriaceae</taxon>
        <taxon>Bifidobacterium</taxon>
    </lineage>
</organism>
<feature type="transmembrane region" description="Helical" evidence="6">
    <location>
        <begin position="245"/>
        <end position="264"/>
    </location>
</feature>
<gene>
    <name evidence="8" type="ORF">CQR44_0318</name>
</gene>
<dbReference type="EMBL" id="PCHJ01000008">
    <property type="protein sequence ID" value="PKV10172.1"/>
    <property type="molecule type" value="Genomic_DNA"/>
</dbReference>
<feature type="domain" description="TM2" evidence="7">
    <location>
        <begin position="241"/>
        <end position="286"/>
    </location>
</feature>
<dbReference type="GO" id="GO:0016020">
    <property type="term" value="C:membrane"/>
    <property type="evidence" value="ECO:0007669"/>
    <property type="project" value="UniProtKB-SubCell"/>
</dbReference>
<evidence type="ECO:0000256" key="5">
    <source>
        <dbReference type="SAM" id="MobiDB-lite"/>
    </source>
</evidence>
<evidence type="ECO:0000256" key="1">
    <source>
        <dbReference type="ARBA" id="ARBA00004141"/>
    </source>
</evidence>
<evidence type="ECO:0000256" key="6">
    <source>
        <dbReference type="SAM" id="Phobius"/>
    </source>
</evidence>
<protein>
    <submittedName>
        <fullName evidence="8">TM2 domain-containing protein</fullName>
    </submittedName>
</protein>
<name>A0A2N3RCG5_9BIFI</name>
<sequence>MDDAPQPDDRQSSDMPTGNPGFGPSPSPQVPPEHQEPAGGDTDARAAQPGQSGPDAADGQQQASGYPAGHDVGGGNQSPYQTGQFSASQYPHDGYPTGQRGNAGYPFAPQEGEQYPGAYQAGPYRPSQYSTAGYPAGQQYPTGQQYPAGQYSGGQYPGGQNPPSPYQPGPGYPGQYPSGQYPPSGYPGNRYPTGQYPGNQYPGGQYPPQAPMPWPYPGMPQGGYPGAMPSGRSPYPISPTPHSKLAAGLLSIFLGCFGVGNFYLGRTGRGVAQLMLTLIGFLFFFIGPTIAIIWGLIEGILILSSSTGSFWHRDARGWELTD</sequence>
<dbReference type="InterPro" id="IPR007829">
    <property type="entry name" value="TM2"/>
</dbReference>
<evidence type="ECO:0000259" key="7">
    <source>
        <dbReference type="Pfam" id="PF05154"/>
    </source>
</evidence>
<keyword evidence="3 6" id="KW-1133">Transmembrane helix</keyword>
<reference evidence="8 9" key="1">
    <citation type="submission" date="2017-10" db="EMBL/GenBank/DDBJ databases">
        <title>Bifidobacterium genomics.</title>
        <authorList>
            <person name="Lugli G.A."/>
            <person name="Milani C."/>
            <person name="Mancabelli L."/>
        </authorList>
    </citation>
    <scope>NUCLEOTIDE SEQUENCE [LARGE SCALE GENOMIC DNA]</scope>
    <source>
        <strain evidence="8 9">1460B</strain>
    </source>
</reference>
<evidence type="ECO:0000256" key="4">
    <source>
        <dbReference type="ARBA" id="ARBA00023136"/>
    </source>
</evidence>
<keyword evidence="2 6" id="KW-0812">Transmembrane</keyword>
<feature type="compositionally biased region" description="Pro residues" evidence="5">
    <location>
        <begin position="160"/>
        <end position="171"/>
    </location>
</feature>
<feature type="transmembrane region" description="Helical" evidence="6">
    <location>
        <begin position="276"/>
        <end position="297"/>
    </location>
</feature>
<comment type="subcellular location">
    <subcellularLocation>
        <location evidence="1">Membrane</location>
        <topology evidence="1">Multi-pass membrane protein</topology>
    </subcellularLocation>
</comment>
<keyword evidence="4 6" id="KW-0472">Membrane</keyword>
<feature type="region of interest" description="Disordered" evidence="5">
    <location>
        <begin position="1"/>
        <end position="204"/>
    </location>
</feature>
<proteinExistence type="predicted"/>
<evidence type="ECO:0000313" key="8">
    <source>
        <dbReference type="EMBL" id="PKV10172.1"/>
    </source>
</evidence>
<dbReference type="AlphaFoldDB" id="A0A2N3RCG5"/>
<evidence type="ECO:0000256" key="2">
    <source>
        <dbReference type="ARBA" id="ARBA00022692"/>
    </source>
</evidence>
<dbReference type="Proteomes" id="UP000233731">
    <property type="component" value="Unassembled WGS sequence"/>
</dbReference>
<feature type="compositionally biased region" description="Polar residues" evidence="5">
    <location>
        <begin position="77"/>
        <end position="89"/>
    </location>
</feature>
<evidence type="ECO:0000313" key="9">
    <source>
        <dbReference type="Proteomes" id="UP000233731"/>
    </source>
</evidence>
<feature type="compositionally biased region" description="Low complexity" evidence="5">
    <location>
        <begin position="173"/>
        <end position="204"/>
    </location>
</feature>
<evidence type="ECO:0000256" key="3">
    <source>
        <dbReference type="ARBA" id="ARBA00022989"/>
    </source>
</evidence>